<evidence type="ECO:0000259" key="16">
    <source>
        <dbReference type="Pfam" id="PF01490"/>
    </source>
</evidence>
<keyword evidence="6" id="KW-0967">Endosome</keyword>
<feature type="transmembrane region" description="Helical" evidence="15">
    <location>
        <begin position="87"/>
        <end position="107"/>
    </location>
</feature>
<keyword evidence="13" id="KW-0458">Lysosome</keyword>
<feature type="transmembrane region" description="Helical" evidence="15">
    <location>
        <begin position="32"/>
        <end position="53"/>
    </location>
</feature>
<evidence type="ECO:0000256" key="4">
    <source>
        <dbReference type="ARBA" id="ARBA00022692"/>
    </source>
</evidence>
<evidence type="ECO:0000256" key="14">
    <source>
        <dbReference type="ARBA" id="ARBA00038442"/>
    </source>
</evidence>
<keyword evidence="10 15" id="KW-0472">Membrane</keyword>
<keyword evidence="12" id="KW-0325">Glycoprotein</keyword>
<evidence type="ECO:0000313" key="18">
    <source>
        <dbReference type="Proteomes" id="UP000009022"/>
    </source>
</evidence>
<dbReference type="eggNOG" id="KOG1305">
    <property type="taxonomic scope" value="Eukaryota"/>
</dbReference>
<dbReference type="CTD" id="6756578"/>
<feature type="transmembrane region" description="Helical" evidence="15">
    <location>
        <begin position="277"/>
        <end position="299"/>
    </location>
</feature>
<keyword evidence="3" id="KW-0813">Transport</keyword>
<evidence type="ECO:0000256" key="6">
    <source>
        <dbReference type="ARBA" id="ARBA00022753"/>
    </source>
</evidence>
<keyword evidence="8 15" id="KW-1133">Transmembrane helix</keyword>
<dbReference type="GO" id="GO:0005765">
    <property type="term" value="C:lysosomal membrane"/>
    <property type="evidence" value="ECO:0000318"/>
    <property type="project" value="GO_Central"/>
</dbReference>
<dbReference type="STRING" id="10228.B3S562"/>
<dbReference type="OMA" id="HWFTPTE"/>
<feature type="transmembrane region" description="Helical" evidence="15">
    <location>
        <begin position="319"/>
        <end position="343"/>
    </location>
</feature>
<protein>
    <recommendedName>
        <fullName evidence="16">Amino acid transporter transmembrane domain-containing protein</fullName>
    </recommendedName>
</protein>
<dbReference type="InterPro" id="IPR013057">
    <property type="entry name" value="AA_transpt_TM"/>
</dbReference>
<feature type="transmembrane region" description="Helical" evidence="15">
    <location>
        <begin position="389"/>
        <end position="410"/>
    </location>
</feature>
<evidence type="ECO:0000256" key="2">
    <source>
        <dbReference type="ARBA" id="ARBA00004155"/>
    </source>
</evidence>
<evidence type="ECO:0000256" key="8">
    <source>
        <dbReference type="ARBA" id="ARBA00022989"/>
    </source>
</evidence>
<dbReference type="PANTHER" id="PTHR22950">
    <property type="entry name" value="AMINO ACID TRANSPORTER"/>
    <property type="match status" value="1"/>
</dbReference>
<feature type="transmembrane region" description="Helical" evidence="15">
    <location>
        <begin position="246"/>
        <end position="265"/>
    </location>
</feature>
<evidence type="ECO:0000256" key="12">
    <source>
        <dbReference type="ARBA" id="ARBA00023180"/>
    </source>
</evidence>
<dbReference type="GO" id="GO:0046872">
    <property type="term" value="F:metal ion binding"/>
    <property type="evidence" value="ECO:0007669"/>
    <property type="project" value="UniProtKB-KW"/>
</dbReference>
<feature type="domain" description="Amino acid transporter transmembrane" evidence="16">
    <location>
        <begin position="177"/>
        <end position="434"/>
    </location>
</feature>
<gene>
    <name evidence="17" type="ORF">TRIADDRAFT_29287</name>
</gene>
<feature type="transmembrane region" description="Helical" evidence="15">
    <location>
        <begin position="363"/>
        <end position="383"/>
    </location>
</feature>
<keyword evidence="4 15" id="KW-0812">Transmembrane</keyword>
<dbReference type="HOGENOM" id="CLU_037564_0_0_1"/>
<feature type="transmembrane region" description="Helical" evidence="15">
    <location>
        <begin position="422"/>
        <end position="442"/>
    </location>
</feature>
<feature type="transmembrane region" description="Helical" evidence="15">
    <location>
        <begin position="205"/>
        <end position="226"/>
    </location>
</feature>
<keyword evidence="18" id="KW-1185">Reference proteome</keyword>
<comment type="similarity">
    <text evidence="14">Belongs to the amino acid/polyamine transporter 2 family. SLC38A9 subfamily.</text>
</comment>
<dbReference type="KEGG" id="tad:TRIADDRAFT_29287"/>
<accession>B3S562</accession>
<dbReference type="GeneID" id="6756578"/>
<dbReference type="Proteomes" id="UP000009022">
    <property type="component" value="Unassembled WGS sequence"/>
</dbReference>
<reference evidence="17 18" key="1">
    <citation type="journal article" date="2008" name="Nature">
        <title>The Trichoplax genome and the nature of placozoans.</title>
        <authorList>
            <person name="Srivastava M."/>
            <person name="Begovic E."/>
            <person name="Chapman J."/>
            <person name="Putnam N.H."/>
            <person name="Hellsten U."/>
            <person name="Kawashima T."/>
            <person name="Kuo A."/>
            <person name="Mitros T."/>
            <person name="Salamov A."/>
            <person name="Carpenter M.L."/>
            <person name="Signorovitch A.Y."/>
            <person name="Moreno M.A."/>
            <person name="Kamm K."/>
            <person name="Grimwood J."/>
            <person name="Schmutz J."/>
            <person name="Shapiro H."/>
            <person name="Grigoriev I.V."/>
            <person name="Buss L.W."/>
            <person name="Schierwater B."/>
            <person name="Dellaporta S.L."/>
            <person name="Rokhsar D.S."/>
        </authorList>
    </citation>
    <scope>NUCLEOTIDE SEQUENCE [LARGE SCALE GENOMIC DNA]</scope>
    <source>
        <strain evidence="17 18">Grell-BS-1999</strain>
    </source>
</reference>
<evidence type="ECO:0000256" key="10">
    <source>
        <dbReference type="ARBA" id="ARBA00023136"/>
    </source>
</evidence>
<dbReference type="PANTHER" id="PTHR22950:SF244">
    <property type="entry name" value="NEUTRAL AMINO ACID TRANSPORTER 9"/>
    <property type="match status" value="1"/>
</dbReference>
<evidence type="ECO:0000313" key="17">
    <source>
        <dbReference type="EMBL" id="EDV22079.1"/>
    </source>
</evidence>
<proteinExistence type="inferred from homology"/>
<dbReference type="PhylomeDB" id="B3S562"/>
<keyword evidence="5" id="KW-0479">Metal-binding</keyword>
<feature type="transmembrane region" description="Helical" evidence="15">
    <location>
        <begin position="177"/>
        <end position="193"/>
    </location>
</feature>
<organism evidence="17 18">
    <name type="scientific">Trichoplax adhaerens</name>
    <name type="common">Trichoplax reptans</name>
    <dbReference type="NCBI Taxonomy" id="10228"/>
    <lineage>
        <taxon>Eukaryota</taxon>
        <taxon>Metazoa</taxon>
        <taxon>Placozoa</taxon>
        <taxon>Uniplacotomia</taxon>
        <taxon>Trichoplacea</taxon>
        <taxon>Trichoplacidae</taxon>
        <taxon>Trichoplax</taxon>
    </lineage>
</organism>
<evidence type="ECO:0000256" key="15">
    <source>
        <dbReference type="SAM" id="Phobius"/>
    </source>
</evidence>
<evidence type="ECO:0000256" key="11">
    <source>
        <dbReference type="ARBA" id="ARBA00023157"/>
    </source>
</evidence>
<dbReference type="GO" id="GO:0031902">
    <property type="term" value="C:late endosome membrane"/>
    <property type="evidence" value="ECO:0007669"/>
    <property type="project" value="UniProtKB-SubCell"/>
</dbReference>
<dbReference type="EMBL" id="DS985250">
    <property type="protein sequence ID" value="EDV22079.1"/>
    <property type="molecule type" value="Genomic_DNA"/>
</dbReference>
<dbReference type="InParanoid" id="B3S562"/>
<sequence>MKFIFYRFSIWNTMMGTSLLAMPWALGQAGLLLGLGIILIMGGICLYTCYLLVKSESHYSTFQIVCYVLVIEYTDIANKFLGRWGKYSSLFFSILTMFGSLIVYWILMSSFLYNIVLYIIGLQYNDGGVTTNSTSSKYDVICPSASNATTSELNFLQTANMSGFNVDLFLQLWDKQKTVPLFLLVVMFPILNLKSPTFFTKFNSLGAISVCYLIFFVVFKSVRLGINFDLSGSHGIKLVNWNFPALSGILAMGFFIHNCILAIVRNQENPKNNGRDLSIAYLFVFVTYTTISVCFYLSFPMHRSCIQPILLDNFPVSDIMAFFARIGLFFQLVTVYPLLNYIVRIQILLIVFKKAWPSIRHVLLLNIGFVTFCVLFAVFYPHIGTIIRFAGAFCGLAYIFTFPPVIYLVYCKRIGTLTTAKIIIHGFIVLIGVTNVIGQFLIL</sequence>
<comment type="subcellular location">
    <subcellularLocation>
        <location evidence="1">Late endosome membrane</location>
        <topology evidence="1">Multi-pass membrane protein</topology>
    </subcellularLocation>
    <subcellularLocation>
        <location evidence="2">Lysosome membrane</location>
        <topology evidence="2">Multi-pass membrane protein</topology>
    </subcellularLocation>
</comment>
<dbReference type="RefSeq" id="XP_002115234.1">
    <property type="nucleotide sequence ID" value="XM_002115198.1"/>
</dbReference>
<dbReference type="FunCoup" id="B3S562">
    <property type="interactions" value="1249"/>
</dbReference>
<keyword evidence="9" id="KW-0915">Sodium</keyword>
<evidence type="ECO:0000256" key="1">
    <source>
        <dbReference type="ARBA" id="ARBA00004107"/>
    </source>
</evidence>
<dbReference type="GO" id="GO:0015179">
    <property type="term" value="F:L-amino acid transmembrane transporter activity"/>
    <property type="evidence" value="ECO:0000318"/>
    <property type="project" value="GO_Central"/>
</dbReference>
<keyword evidence="7" id="KW-0029">Amino-acid transport</keyword>
<dbReference type="Pfam" id="PF01490">
    <property type="entry name" value="Aa_trans"/>
    <property type="match status" value="2"/>
</dbReference>
<dbReference type="AlphaFoldDB" id="B3S562"/>
<evidence type="ECO:0000256" key="3">
    <source>
        <dbReference type="ARBA" id="ARBA00022448"/>
    </source>
</evidence>
<evidence type="ECO:0000256" key="5">
    <source>
        <dbReference type="ARBA" id="ARBA00022723"/>
    </source>
</evidence>
<feature type="domain" description="Amino acid transporter transmembrane" evidence="16">
    <location>
        <begin position="8"/>
        <end position="116"/>
    </location>
</feature>
<evidence type="ECO:0000256" key="9">
    <source>
        <dbReference type="ARBA" id="ARBA00023053"/>
    </source>
</evidence>
<name>B3S562_TRIAD</name>
<evidence type="ECO:0000256" key="7">
    <source>
        <dbReference type="ARBA" id="ARBA00022970"/>
    </source>
</evidence>
<dbReference type="OrthoDB" id="294730at2759"/>
<keyword evidence="11" id="KW-1015">Disulfide bond</keyword>
<dbReference type="GO" id="GO:0003333">
    <property type="term" value="P:amino acid transmembrane transport"/>
    <property type="evidence" value="ECO:0000318"/>
    <property type="project" value="GO_Central"/>
</dbReference>
<feature type="transmembrane region" description="Helical" evidence="15">
    <location>
        <begin position="5"/>
        <end position="26"/>
    </location>
</feature>
<evidence type="ECO:0000256" key="13">
    <source>
        <dbReference type="ARBA" id="ARBA00023228"/>
    </source>
</evidence>